<dbReference type="PANTHER" id="PTHR10529">
    <property type="entry name" value="AP COMPLEX SUBUNIT MU"/>
    <property type="match status" value="1"/>
</dbReference>
<reference evidence="8" key="2">
    <citation type="submission" date="2025-09" db="UniProtKB">
        <authorList>
            <consortium name="Ensembl"/>
        </authorList>
    </citation>
    <scope>IDENTIFICATION</scope>
</reference>
<dbReference type="InterPro" id="IPR050431">
    <property type="entry name" value="Adaptor_comp_med_subunit"/>
</dbReference>
<evidence type="ECO:0000256" key="3">
    <source>
        <dbReference type="ARBA" id="ARBA00022448"/>
    </source>
</evidence>
<keyword evidence="3" id="KW-0813">Transport</keyword>
<dbReference type="GO" id="GO:0012505">
    <property type="term" value="C:endomembrane system"/>
    <property type="evidence" value="ECO:0007669"/>
    <property type="project" value="UniProtKB-SubCell"/>
</dbReference>
<dbReference type="Pfam" id="PF00928">
    <property type="entry name" value="Adap_comp_sub"/>
    <property type="match status" value="1"/>
</dbReference>
<dbReference type="GO" id="GO:0016192">
    <property type="term" value="P:vesicle-mediated transport"/>
    <property type="evidence" value="ECO:0007669"/>
    <property type="project" value="InterPro"/>
</dbReference>
<reference evidence="8" key="1">
    <citation type="submission" date="2025-08" db="UniProtKB">
        <authorList>
            <consortium name="Ensembl"/>
        </authorList>
    </citation>
    <scope>IDENTIFICATION</scope>
</reference>
<dbReference type="GO" id="GO:0006886">
    <property type="term" value="P:intracellular protein transport"/>
    <property type="evidence" value="ECO:0007669"/>
    <property type="project" value="InterPro"/>
</dbReference>
<evidence type="ECO:0000259" key="7">
    <source>
        <dbReference type="PROSITE" id="PS51072"/>
    </source>
</evidence>
<dbReference type="SUPFAM" id="SSF49447">
    <property type="entry name" value="Second domain of Mu2 adaptin subunit (ap50) of ap2 adaptor"/>
    <property type="match status" value="1"/>
</dbReference>
<evidence type="ECO:0000256" key="5">
    <source>
        <dbReference type="ARBA" id="ARBA00023136"/>
    </source>
</evidence>
<feature type="compositionally biased region" description="Low complexity" evidence="6">
    <location>
        <begin position="394"/>
        <end position="405"/>
    </location>
</feature>
<keyword evidence="9" id="KW-1185">Reference proteome</keyword>
<dbReference type="Ensembl" id="ENSTGUT00000029927.1">
    <property type="protein sequence ID" value="ENSTGUP00000018777.1"/>
    <property type="gene ID" value="ENSTGUG00000022718.1"/>
</dbReference>
<comment type="subcellular location">
    <subcellularLocation>
        <location evidence="1">Endomembrane system</location>
    </subcellularLocation>
</comment>
<feature type="compositionally biased region" description="Polar residues" evidence="6">
    <location>
        <begin position="546"/>
        <end position="565"/>
    </location>
</feature>
<dbReference type="InterPro" id="IPR036168">
    <property type="entry name" value="AP2_Mu_C_sf"/>
</dbReference>
<dbReference type="GeneTree" id="ENSGT00940000159929"/>
<dbReference type="Gene3D" id="3.30.450.60">
    <property type="match status" value="1"/>
</dbReference>
<dbReference type="PRINTS" id="PR00314">
    <property type="entry name" value="CLATHRINADPT"/>
</dbReference>
<organism evidence="8 9">
    <name type="scientific">Taeniopygia guttata</name>
    <name type="common">Zebra finch</name>
    <name type="synonym">Poephila guttata</name>
    <dbReference type="NCBI Taxonomy" id="59729"/>
    <lineage>
        <taxon>Eukaryota</taxon>
        <taxon>Metazoa</taxon>
        <taxon>Chordata</taxon>
        <taxon>Craniata</taxon>
        <taxon>Vertebrata</taxon>
        <taxon>Euteleostomi</taxon>
        <taxon>Archelosauria</taxon>
        <taxon>Archosauria</taxon>
        <taxon>Dinosauria</taxon>
        <taxon>Saurischia</taxon>
        <taxon>Theropoda</taxon>
        <taxon>Coelurosauria</taxon>
        <taxon>Aves</taxon>
        <taxon>Neognathae</taxon>
        <taxon>Neoaves</taxon>
        <taxon>Telluraves</taxon>
        <taxon>Australaves</taxon>
        <taxon>Passeriformes</taxon>
        <taxon>Passeroidea</taxon>
        <taxon>Estrildidae</taxon>
        <taxon>Estrildinae</taxon>
        <taxon>Taeniopygia</taxon>
    </lineage>
</organism>
<evidence type="ECO:0000313" key="9">
    <source>
        <dbReference type="Proteomes" id="UP000007754"/>
    </source>
</evidence>
<accession>A0A674G7V0</accession>
<dbReference type="AlphaFoldDB" id="A0A674G7V0"/>
<dbReference type="InterPro" id="IPR011012">
    <property type="entry name" value="Longin-like_dom_sf"/>
</dbReference>
<feature type="compositionally biased region" description="Low complexity" evidence="6">
    <location>
        <begin position="484"/>
        <end position="496"/>
    </location>
</feature>
<feature type="domain" description="MHD" evidence="7">
    <location>
        <begin position="178"/>
        <end position="439"/>
    </location>
</feature>
<feature type="region of interest" description="Disordered" evidence="6">
    <location>
        <begin position="374"/>
        <end position="524"/>
    </location>
</feature>
<dbReference type="Proteomes" id="UP000007754">
    <property type="component" value="Unplaced"/>
</dbReference>
<proteinExistence type="inferred from homology"/>
<dbReference type="InterPro" id="IPR001392">
    <property type="entry name" value="Clathrin_mu"/>
</dbReference>
<evidence type="ECO:0000313" key="8">
    <source>
        <dbReference type="Ensembl" id="ENSTGUP00000018777.1"/>
    </source>
</evidence>
<name>A0A674G7V0_TAEGU</name>
<dbReference type="Gene3D" id="2.60.40.1170">
    <property type="entry name" value="Mu homology domain, subdomain B"/>
    <property type="match status" value="2"/>
</dbReference>
<protein>
    <recommendedName>
        <fullName evidence="7">MHD domain-containing protein</fullName>
    </recommendedName>
</protein>
<evidence type="ECO:0000256" key="6">
    <source>
        <dbReference type="SAM" id="MobiDB-lite"/>
    </source>
</evidence>
<keyword evidence="5" id="KW-0472">Membrane</keyword>
<dbReference type="SUPFAM" id="SSF64356">
    <property type="entry name" value="SNARE-like"/>
    <property type="match status" value="1"/>
</dbReference>
<dbReference type="GO" id="GO:0030131">
    <property type="term" value="C:clathrin adaptor complex"/>
    <property type="evidence" value="ECO:0007669"/>
    <property type="project" value="InterPro"/>
</dbReference>
<sequence>MLSQLFILSSKGDLLIHRDFRGGSPVPVPEFFRHGVEQPPPFQSLGGLHFAHVRHGGLFFGASTEGDASPFTIIEFLNRLVTLLRDFCGPLSEKSLGMNLALVGELLEELVDFGHIQTTTPEVLRSLVQSEPEVPKPFSLLDLGSVGLFGAETQQSRVAPGAAAARPLPPARGDQPPRPELFVDVLERLSVVIAANGSPLKVEVQGEIRLKSFLPPGTELRIGLTEEFCVGKSELRGYGTPVRVDECSFHSSVSLAEFGSGRVLSLRPEPGEMTLMQYQVQDEIPAPLPFRLFPTARAQPPNRIHLYLKLRCDLPPKSQAINVCLQLPVPKGVSSLSQELSSPDQSAELDLGSRSIRWEIPKIQGGSQLSALFKVGSQNPPKFPQKSPKKFPKSRAAPSSRLSSRWGPKKPPKFPKIPPKFPKSRAAPSSPLCSRYGPKKLPKSPKIPPKFPKSRAAPSSPLCSRYGPKKLPKSPKIPPKFPKSRAAPSSRPSSRYSPKKLPKSPKIPPKFPKSRAAPSSRPSSSWICRLWAVPGAWSWVLPTPPSSCQKPQNSPKNAQIPQKFP</sequence>
<feature type="region of interest" description="Disordered" evidence="6">
    <location>
        <begin position="542"/>
        <end position="565"/>
    </location>
</feature>
<comment type="similarity">
    <text evidence="2">Belongs to the adaptor complexes medium subunit family.</text>
</comment>
<keyword evidence="4" id="KW-0653">Protein transport</keyword>
<evidence type="ECO:0000256" key="2">
    <source>
        <dbReference type="ARBA" id="ARBA00005324"/>
    </source>
</evidence>
<feature type="compositionally biased region" description="Low complexity" evidence="6">
    <location>
        <begin position="514"/>
        <end position="524"/>
    </location>
</feature>
<evidence type="ECO:0000256" key="4">
    <source>
        <dbReference type="ARBA" id="ARBA00022927"/>
    </source>
</evidence>
<dbReference type="PROSITE" id="PS51072">
    <property type="entry name" value="MHD"/>
    <property type="match status" value="1"/>
</dbReference>
<dbReference type="InterPro" id="IPR028565">
    <property type="entry name" value="MHD"/>
</dbReference>
<evidence type="ECO:0000256" key="1">
    <source>
        <dbReference type="ARBA" id="ARBA00004308"/>
    </source>
</evidence>